<dbReference type="SUPFAM" id="SSF54518">
    <property type="entry name" value="Tubby C-terminal domain-like"/>
    <property type="match status" value="1"/>
</dbReference>
<dbReference type="InterPro" id="IPR007612">
    <property type="entry name" value="LOR"/>
</dbReference>
<keyword evidence="2" id="KW-0812">Transmembrane</keyword>
<dbReference type="OrthoDB" id="652307at2"/>
<dbReference type="AlphaFoldDB" id="A0A6I1MQ15"/>
<keyword evidence="2" id="KW-0472">Membrane</keyword>
<dbReference type="InterPro" id="IPR025659">
    <property type="entry name" value="Tubby-like_C"/>
</dbReference>
<evidence type="ECO:0008006" key="5">
    <source>
        <dbReference type="Google" id="ProtNLM"/>
    </source>
</evidence>
<keyword evidence="4" id="KW-1185">Reference proteome</keyword>
<protein>
    <recommendedName>
        <fullName evidence="5">LURP-one-related family protein</fullName>
    </recommendedName>
</protein>
<proteinExistence type="inferred from homology"/>
<dbReference type="Proteomes" id="UP000430345">
    <property type="component" value="Unassembled WGS sequence"/>
</dbReference>
<gene>
    <name evidence="3" type="ORF">GBZ86_11180</name>
</gene>
<evidence type="ECO:0000313" key="3">
    <source>
        <dbReference type="EMBL" id="MPQ44322.1"/>
    </source>
</evidence>
<dbReference type="EMBL" id="WHJC01000193">
    <property type="protein sequence ID" value="MPQ44322.1"/>
    <property type="molecule type" value="Genomic_DNA"/>
</dbReference>
<evidence type="ECO:0000256" key="2">
    <source>
        <dbReference type="SAM" id="Phobius"/>
    </source>
</evidence>
<dbReference type="RefSeq" id="WP_152890693.1">
    <property type="nucleotide sequence ID" value="NZ_WHJC01000193.1"/>
</dbReference>
<organism evidence="3 4">
    <name type="scientific">Clostridium tarantellae</name>
    <dbReference type="NCBI Taxonomy" id="39493"/>
    <lineage>
        <taxon>Bacteria</taxon>
        <taxon>Bacillati</taxon>
        <taxon>Bacillota</taxon>
        <taxon>Clostridia</taxon>
        <taxon>Eubacteriales</taxon>
        <taxon>Clostridiaceae</taxon>
        <taxon>Clostridium</taxon>
    </lineage>
</organism>
<feature type="transmembrane region" description="Helical" evidence="2">
    <location>
        <begin position="143"/>
        <end position="160"/>
    </location>
</feature>
<evidence type="ECO:0000256" key="1">
    <source>
        <dbReference type="ARBA" id="ARBA00005437"/>
    </source>
</evidence>
<keyword evidence="2" id="KW-1133">Transmembrane helix</keyword>
<dbReference type="Gene3D" id="2.40.160.200">
    <property type="entry name" value="LURP1-related"/>
    <property type="match status" value="1"/>
</dbReference>
<comment type="caution">
    <text evidence="3">The sequence shown here is derived from an EMBL/GenBank/DDBJ whole genome shotgun (WGS) entry which is preliminary data.</text>
</comment>
<reference evidence="3 4" key="1">
    <citation type="submission" date="2019-10" db="EMBL/GenBank/DDBJ databases">
        <title>The Genome Sequence of Clostridium tarantellae Isolated from Fish Brain.</title>
        <authorList>
            <person name="Bano L."/>
            <person name="Kiel M."/>
            <person name="Sales G."/>
            <person name="Doxey A.C."/>
            <person name="Mansfield M.J."/>
            <person name="Schiavone M."/>
            <person name="Rossetto O."/>
            <person name="Pirazzini M."/>
            <person name="Dobrindt U."/>
            <person name="Montecucco C."/>
        </authorList>
    </citation>
    <scope>NUCLEOTIDE SEQUENCE [LARGE SCALE GENOMIC DNA]</scope>
    <source>
        <strain evidence="3 4">DSM 3997</strain>
    </source>
</reference>
<name>A0A6I1MQ15_9CLOT</name>
<comment type="similarity">
    <text evidence="1">Belongs to the LOR family.</text>
</comment>
<sequence>MSNNYYVKERMFAFGAKFDVYDKNGKEIFYAEADKFDIGKNISIYKSDGGRKVLYMEQQIRIGAHKYEVFDLDGIHVATIKKEFMTPVYNISGKYGNIIMESNSIFGRNYNVFKEGVIIGAIEKEWNIFGKDRYSLIVKDKDYTIFLVGLLIMIDMIRFHED</sequence>
<dbReference type="InterPro" id="IPR038595">
    <property type="entry name" value="LOR_sf"/>
</dbReference>
<evidence type="ECO:0000313" key="4">
    <source>
        <dbReference type="Proteomes" id="UP000430345"/>
    </source>
</evidence>
<dbReference type="Pfam" id="PF04525">
    <property type="entry name" value="LOR"/>
    <property type="match status" value="1"/>
</dbReference>
<accession>A0A6I1MQ15</accession>